<organism evidence="1 2">
    <name type="scientific">Rotaria magnacalcarata</name>
    <dbReference type="NCBI Taxonomy" id="392030"/>
    <lineage>
        <taxon>Eukaryota</taxon>
        <taxon>Metazoa</taxon>
        <taxon>Spiralia</taxon>
        <taxon>Gnathifera</taxon>
        <taxon>Rotifera</taxon>
        <taxon>Eurotatoria</taxon>
        <taxon>Bdelloidea</taxon>
        <taxon>Philodinida</taxon>
        <taxon>Philodinidae</taxon>
        <taxon>Rotaria</taxon>
    </lineage>
</organism>
<reference evidence="1" key="1">
    <citation type="submission" date="2021-02" db="EMBL/GenBank/DDBJ databases">
        <authorList>
            <person name="Nowell W R."/>
        </authorList>
    </citation>
    <scope>NUCLEOTIDE SEQUENCE</scope>
</reference>
<comment type="caution">
    <text evidence="1">The sequence shown here is derived from an EMBL/GenBank/DDBJ whole genome shotgun (WGS) entry which is preliminary data.</text>
</comment>
<evidence type="ECO:0000313" key="2">
    <source>
        <dbReference type="Proteomes" id="UP000681720"/>
    </source>
</evidence>
<gene>
    <name evidence="1" type="ORF">GIL414_LOCUS32238</name>
</gene>
<proteinExistence type="predicted"/>
<sequence length="147" mass="17382">MTSLESYKSHKLNDSVLLEDDADIIYVLDITNGSFPEQMPDRIESGDTIEFKTNKTDQYYIFQVHKDENDYYRINNGFELYNINNHTPKNYRRISLSLGLPQSKIELYFCIIPSSQRQFIRVTSNFRCDNKESQKLILHKDDTIELE</sequence>
<protein>
    <submittedName>
        <fullName evidence="1">Uncharacterized protein</fullName>
    </submittedName>
</protein>
<name>A0A8S2WKZ2_9BILA</name>
<dbReference type="EMBL" id="CAJOBJ010067838">
    <property type="protein sequence ID" value="CAF4446998.1"/>
    <property type="molecule type" value="Genomic_DNA"/>
</dbReference>
<dbReference type="AlphaFoldDB" id="A0A8S2WKZ2"/>
<evidence type="ECO:0000313" key="1">
    <source>
        <dbReference type="EMBL" id="CAF4446998.1"/>
    </source>
</evidence>
<dbReference type="Proteomes" id="UP000681720">
    <property type="component" value="Unassembled WGS sequence"/>
</dbReference>
<accession>A0A8S2WKZ2</accession>